<dbReference type="RefSeq" id="WP_111527789.1">
    <property type="nucleotide sequence ID" value="NZ_JBHRSG010000002.1"/>
</dbReference>
<evidence type="ECO:0000313" key="2">
    <source>
        <dbReference type="EMBL" id="RAK54038.1"/>
    </source>
</evidence>
<feature type="compositionally biased region" description="Polar residues" evidence="1">
    <location>
        <begin position="1"/>
        <end position="15"/>
    </location>
</feature>
<protein>
    <submittedName>
        <fullName evidence="2">Uncharacterized protein</fullName>
    </submittedName>
</protein>
<proteinExistence type="predicted"/>
<dbReference type="AlphaFoldDB" id="A0A328AMC7"/>
<evidence type="ECO:0000256" key="1">
    <source>
        <dbReference type="SAM" id="MobiDB-lite"/>
    </source>
</evidence>
<dbReference type="Proteomes" id="UP000249254">
    <property type="component" value="Unassembled WGS sequence"/>
</dbReference>
<keyword evidence="3" id="KW-1185">Reference proteome</keyword>
<sequence>MTSSKHSPSGHTPTSLPRDDLQDDPAIGASRGTTISGEDPHILREGGANTEEGDAPNDTDATGAPTPLERQKDHPKRH</sequence>
<dbReference type="OrthoDB" id="7210750at2"/>
<evidence type="ECO:0000313" key="3">
    <source>
        <dbReference type="Proteomes" id="UP000249254"/>
    </source>
</evidence>
<organism evidence="2 3">
    <name type="scientific">Phenylobacterium soli</name>
    <dbReference type="NCBI Taxonomy" id="2170551"/>
    <lineage>
        <taxon>Bacteria</taxon>
        <taxon>Pseudomonadati</taxon>
        <taxon>Pseudomonadota</taxon>
        <taxon>Alphaproteobacteria</taxon>
        <taxon>Caulobacterales</taxon>
        <taxon>Caulobacteraceae</taxon>
        <taxon>Phenylobacterium</taxon>
    </lineage>
</organism>
<comment type="caution">
    <text evidence="2">The sequence shown here is derived from an EMBL/GenBank/DDBJ whole genome shotgun (WGS) entry which is preliminary data.</text>
</comment>
<name>A0A328AMC7_9CAUL</name>
<feature type="region of interest" description="Disordered" evidence="1">
    <location>
        <begin position="1"/>
        <end position="78"/>
    </location>
</feature>
<accession>A0A328AMC7</accession>
<reference evidence="3" key="1">
    <citation type="submission" date="2018-05" db="EMBL/GenBank/DDBJ databases">
        <authorList>
            <person name="Li X."/>
        </authorList>
    </citation>
    <scope>NUCLEOTIDE SEQUENCE [LARGE SCALE GENOMIC DNA]</scope>
    <source>
        <strain evidence="3">LX32</strain>
    </source>
</reference>
<dbReference type="EMBL" id="QFYQ01000001">
    <property type="protein sequence ID" value="RAK54038.1"/>
    <property type="molecule type" value="Genomic_DNA"/>
</dbReference>
<gene>
    <name evidence="2" type="ORF">DJ017_05630</name>
</gene>